<accession>A0ABV2N6H3</accession>
<dbReference type="InterPro" id="IPR027417">
    <property type="entry name" value="P-loop_NTPase"/>
</dbReference>
<keyword evidence="1" id="KW-0808">Transferase</keyword>
<proteinExistence type="predicted"/>
<gene>
    <name evidence="1" type="ORF">ABID37_004664</name>
</gene>
<dbReference type="GO" id="GO:0016301">
    <property type="term" value="F:kinase activity"/>
    <property type="evidence" value="ECO:0007669"/>
    <property type="project" value="UniProtKB-KW"/>
</dbReference>
<dbReference type="Pfam" id="PF13238">
    <property type="entry name" value="AAA_18"/>
    <property type="match status" value="1"/>
</dbReference>
<protein>
    <submittedName>
        <fullName evidence="1">Gluconate kinase</fullName>
    </submittedName>
</protein>
<dbReference type="RefSeq" id="WP_354199169.1">
    <property type="nucleotide sequence ID" value="NZ_JBEPML010000024.1"/>
</dbReference>
<reference evidence="1 2" key="1">
    <citation type="submission" date="2024-06" db="EMBL/GenBank/DDBJ databases">
        <title>Genomic Encyclopedia of Type Strains, Phase IV (KMG-IV): sequencing the most valuable type-strain genomes for metagenomic binning, comparative biology and taxonomic classification.</title>
        <authorList>
            <person name="Goeker M."/>
        </authorList>
    </citation>
    <scope>NUCLEOTIDE SEQUENCE [LARGE SCALE GENOMIC DNA]</scope>
    <source>
        <strain evidence="1 2">DSM 27865</strain>
    </source>
</reference>
<evidence type="ECO:0000313" key="2">
    <source>
        <dbReference type="Proteomes" id="UP001549076"/>
    </source>
</evidence>
<keyword evidence="2" id="KW-1185">Reference proteome</keyword>
<evidence type="ECO:0000313" key="1">
    <source>
        <dbReference type="EMBL" id="MET3794424.1"/>
    </source>
</evidence>
<dbReference type="Gene3D" id="3.40.50.300">
    <property type="entry name" value="P-loop containing nucleotide triphosphate hydrolases"/>
    <property type="match status" value="1"/>
</dbReference>
<dbReference type="Proteomes" id="UP001549076">
    <property type="component" value="Unassembled WGS sequence"/>
</dbReference>
<organism evidence="1 2">
    <name type="scientific">Aquamicrobium terrae</name>
    <dbReference type="NCBI Taxonomy" id="1324945"/>
    <lineage>
        <taxon>Bacteria</taxon>
        <taxon>Pseudomonadati</taxon>
        <taxon>Pseudomonadota</taxon>
        <taxon>Alphaproteobacteria</taxon>
        <taxon>Hyphomicrobiales</taxon>
        <taxon>Phyllobacteriaceae</taxon>
        <taxon>Aquamicrobium</taxon>
    </lineage>
</organism>
<dbReference type="SUPFAM" id="SSF52540">
    <property type="entry name" value="P-loop containing nucleoside triphosphate hydrolases"/>
    <property type="match status" value="1"/>
</dbReference>
<comment type="caution">
    <text evidence="1">The sequence shown here is derived from an EMBL/GenBank/DDBJ whole genome shotgun (WGS) entry which is preliminary data.</text>
</comment>
<dbReference type="EMBL" id="JBEPML010000024">
    <property type="protein sequence ID" value="MET3794424.1"/>
    <property type="molecule type" value="Genomic_DNA"/>
</dbReference>
<keyword evidence="1" id="KW-0418">Kinase</keyword>
<name>A0ABV2N6H3_9HYPH</name>
<sequence length="198" mass="21862">MPGGLIVHLNGWPGVGKLTVGRALADRLGARLIDNHLLHDVAIRCTGLADPGRWPLYEKVRHAAYEALKDRPHADTLVITNALCANDARERQAWNHVVDLAIARNAPLVPVVLEADFEENARRLRSPDRAGRKLADPAVLRSFLTADSIQKPDVPDLLVLDVTRLSADQAADAICRHLRSGADDRFRPATDRHRNLQP</sequence>